<reference evidence="1 2" key="1">
    <citation type="journal article" date="2021" name="bioRxiv">
        <title>The Gossypium anomalum genome as a resource for cotton improvement and evolutionary analysis of hybrid incompatibility.</title>
        <authorList>
            <person name="Grover C.E."/>
            <person name="Yuan D."/>
            <person name="Arick M.A."/>
            <person name="Miller E.R."/>
            <person name="Hu G."/>
            <person name="Peterson D.G."/>
            <person name="Wendel J.F."/>
            <person name="Udall J.A."/>
        </authorList>
    </citation>
    <scope>NUCLEOTIDE SEQUENCE [LARGE SCALE GENOMIC DNA]</scope>
    <source>
        <strain evidence="1">JFW-Udall</strain>
        <tissue evidence="1">Leaf</tissue>
    </source>
</reference>
<dbReference type="Proteomes" id="UP000701853">
    <property type="component" value="Chromosome 3"/>
</dbReference>
<gene>
    <name evidence="1" type="ORF">CXB51_005703</name>
</gene>
<accession>A0A8J5ZMC8</accession>
<evidence type="ECO:0000313" key="2">
    <source>
        <dbReference type="Proteomes" id="UP000701853"/>
    </source>
</evidence>
<name>A0A8J5ZMC8_9ROSI</name>
<comment type="caution">
    <text evidence="1">The sequence shown here is derived from an EMBL/GenBank/DDBJ whole genome shotgun (WGS) entry which is preliminary data.</text>
</comment>
<keyword evidence="2" id="KW-1185">Reference proteome</keyword>
<evidence type="ECO:0000313" key="1">
    <source>
        <dbReference type="EMBL" id="KAG8498820.1"/>
    </source>
</evidence>
<proteinExistence type="predicted"/>
<evidence type="ECO:0008006" key="3">
    <source>
        <dbReference type="Google" id="ProtNLM"/>
    </source>
</evidence>
<protein>
    <recommendedName>
        <fullName evidence="3">Protein SPIRAL1-like 1</fullName>
    </recommendedName>
</protein>
<dbReference type="AlphaFoldDB" id="A0A8J5ZMC8"/>
<dbReference type="OrthoDB" id="10462657at2759"/>
<sequence length="113" mass="12462">MEKMGRGVSSGGGQSSLGYLFGSGEAPKPVTNNPKLLQLKHRMCPNLLLLLLLLLNKLPSKFLLVLTVRVLMVRTLAISLRIDHPPRFMLPLEVDLLWITFSVGDLGVANEIE</sequence>
<dbReference type="EMBL" id="JAHUZN010000003">
    <property type="protein sequence ID" value="KAG8498820.1"/>
    <property type="molecule type" value="Genomic_DNA"/>
</dbReference>
<organism evidence="1 2">
    <name type="scientific">Gossypium anomalum</name>
    <dbReference type="NCBI Taxonomy" id="47600"/>
    <lineage>
        <taxon>Eukaryota</taxon>
        <taxon>Viridiplantae</taxon>
        <taxon>Streptophyta</taxon>
        <taxon>Embryophyta</taxon>
        <taxon>Tracheophyta</taxon>
        <taxon>Spermatophyta</taxon>
        <taxon>Magnoliopsida</taxon>
        <taxon>eudicotyledons</taxon>
        <taxon>Gunneridae</taxon>
        <taxon>Pentapetalae</taxon>
        <taxon>rosids</taxon>
        <taxon>malvids</taxon>
        <taxon>Malvales</taxon>
        <taxon>Malvaceae</taxon>
        <taxon>Malvoideae</taxon>
        <taxon>Gossypium</taxon>
    </lineage>
</organism>